<feature type="chain" id="PRO_5010189222" evidence="1">
    <location>
        <begin position="23"/>
        <end position="279"/>
    </location>
</feature>
<dbReference type="EMBL" id="MNAN01000035">
    <property type="protein sequence ID" value="OHU94141.1"/>
    <property type="molecule type" value="Genomic_DNA"/>
</dbReference>
<keyword evidence="3" id="KW-1185">Reference proteome</keyword>
<feature type="signal peptide" evidence="1">
    <location>
        <begin position="1"/>
        <end position="22"/>
    </location>
</feature>
<accession>A0A1S1N7A1</accession>
<keyword evidence="2" id="KW-0489">Methyltransferase</keyword>
<dbReference type="GO" id="GO:0032259">
    <property type="term" value="P:methylation"/>
    <property type="evidence" value="ECO:0007669"/>
    <property type="project" value="UniProtKB-KW"/>
</dbReference>
<organism evidence="2 3">
    <name type="scientific">Pseudoalteromonas byunsanensis</name>
    <dbReference type="NCBI Taxonomy" id="327939"/>
    <lineage>
        <taxon>Bacteria</taxon>
        <taxon>Pseudomonadati</taxon>
        <taxon>Pseudomonadota</taxon>
        <taxon>Gammaproteobacteria</taxon>
        <taxon>Alteromonadales</taxon>
        <taxon>Pseudoalteromonadaceae</taxon>
        <taxon>Pseudoalteromonas</taxon>
    </lineage>
</organism>
<dbReference type="OrthoDB" id="9801692at2"/>
<dbReference type="SUPFAM" id="SSF53335">
    <property type="entry name" value="S-adenosyl-L-methionine-dependent methyltransferases"/>
    <property type="match status" value="1"/>
</dbReference>
<name>A0A1S1N7A1_9GAMM</name>
<comment type="caution">
    <text evidence="2">The sequence shown here is derived from an EMBL/GenBank/DDBJ whole genome shotgun (WGS) entry which is preliminary data.</text>
</comment>
<dbReference type="GO" id="GO:0008168">
    <property type="term" value="F:methyltransferase activity"/>
    <property type="evidence" value="ECO:0007669"/>
    <property type="project" value="UniProtKB-KW"/>
</dbReference>
<reference evidence="2 3" key="1">
    <citation type="submission" date="2016-10" db="EMBL/GenBank/DDBJ databases">
        <title>Pseudoalteromonas amylolytica sp. nov., isolated from the surface seawater.</title>
        <authorList>
            <person name="Wu Y.-H."/>
            <person name="Cheng H."/>
            <person name="Jin X.-B."/>
            <person name="Wang C.-S."/>
            <person name="Xu X.-W."/>
        </authorList>
    </citation>
    <scope>NUCLEOTIDE SEQUENCE [LARGE SCALE GENOMIC DNA]</scope>
    <source>
        <strain evidence="2 3">JCM 12483</strain>
    </source>
</reference>
<dbReference type="InterPro" id="IPR029063">
    <property type="entry name" value="SAM-dependent_MTases_sf"/>
</dbReference>
<keyword evidence="2" id="KW-0808">Transferase</keyword>
<proteinExistence type="predicted"/>
<evidence type="ECO:0000313" key="2">
    <source>
        <dbReference type="EMBL" id="OHU94141.1"/>
    </source>
</evidence>
<protein>
    <submittedName>
        <fullName evidence="2">Methyltransferase</fullName>
    </submittedName>
</protein>
<gene>
    <name evidence="2" type="ORF">BIW53_18195</name>
</gene>
<dbReference type="Proteomes" id="UP000180253">
    <property type="component" value="Unassembled WGS sequence"/>
</dbReference>
<dbReference type="PIRSF" id="PIRSF031679">
    <property type="entry name" value="Mtase_Alr7345_prd"/>
    <property type="match status" value="1"/>
</dbReference>
<evidence type="ECO:0000256" key="1">
    <source>
        <dbReference type="SAM" id="SignalP"/>
    </source>
</evidence>
<dbReference type="AlphaFoldDB" id="A0A1S1N7A1"/>
<keyword evidence="1" id="KW-0732">Signal</keyword>
<dbReference type="InterPro" id="IPR016980">
    <property type="entry name" value="S-AdoMet-dep_MeTrfase_Alr7345"/>
</dbReference>
<dbReference type="RefSeq" id="WP_070993428.1">
    <property type="nucleotide sequence ID" value="NZ_CBCSHD010000011.1"/>
</dbReference>
<dbReference type="PROSITE" id="PS51257">
    <property type="entry name" value="PROKAR_LIPOPROTEIN"/>
    <property type="match status" value="1"/>
</dbReference>
<dbReference type="STRING" id="327939.BIW53_18195"/>
<sequence>MKFGLKTLLAATIVTALSGCNATNDSTASAKSSLALVSAAQSAERSEANRARDQYRNPVETLEFFGLKEGMTVVEIAPGGGWYTEVLAPALKGHGTFYAAHFPADSEIGYYQRSLAGFKDKVTKDARFSEVKITEFAPVTHNDIAPASSADMVLTFRNVHNWYMQKDHQGVLSAFKAFNKALKPGGILGVVEHRLPENRQDADQKRSGYMKQSYVIEVAKQAGFELVAQSDINANPKDTADHPKGVWTLPPRLALGDEQADKYKAIGESDRMTLKFKKL</sequence>
<dbReference type="Gene3D" id="3.40.50.150">
    <property type="entry name" value="Vaccinia Virus protein VP39"/>
    <property type="match status" value="1"/>
</dbReference>
<evidence type="ECO:0000313" key="3">
    <source>
        <dbReference type="Proteomes" id="UP000180253"/>
    </source>
</evidence>